<dbReference type="PANTHER" id="PTHR23389:SF6">
    <property type="entry name" value="REPLICATION FACTOR C SUBUNIT 1"/>
    <property type="match status" value="1"/>
</dbReference>
<dbReference type="InterPro" id="IPR003959">
    <property type="entry name" value="ATPase_AAA_core"/>
</dbReference>
<dbReference type="InterPro" id="IPR003593">
    <property type="entry name" value="AAA+_ATPase"/>
</dbReference>
<dbReference type="SUPFAM" id="SSF52540">
    <property type="entry name" value="P-loop containing nucleoside triphosphate hydrolases"/>
    <property type="match status" value="1"/>
</dbReference>
<feature type="domain" description="AAA+ ATPase" evidence="3">
    <location>
        <begin position="46"/>
        <end position="208"/>
    </location>
</feature>
<evidence type="ECO:0000256" key="1">
    <source>
        <dbReference type="ARBA" id="ARBA00022705"/>
    </source>
</evidence>
<feature type="compositionally biased region" description="Acidic residues" evidence="2">
    <location>
        <begin position="487"/>
        <end position="496"/>
    </location>
</feature>
<proteinExistence type="predicted"/>
<dbReference type="AlphaFoldDB" id="A0A381X8H4"/>
<reference evidence="4" key="1">
    <citation type="submission" date="2018-05" db="EMBL/GenBank/DDBJ databases">
        <authorList>
            <person name="Lanie J.A."/>
            <person name="Ng W.-L."/>
            <person name="Kazmierczak K.M."/>
            <person name="Andrzejewski T.M."/>
            <person name="Davidsen T.M."/>
            <person name="Wayne K.J."/>
            <person name="Tettelin H."/>
            <person name="Glass J.I."/>
            <person name="Rusch D."/>
            <person name="Podicherti R."/>
            <person name="Tsui H.-C.T."/>
            <person name="Winkler M.E."/>
        </authorList>
    </citation>
    <scope>NUCLEOTIDE SEQUENCE</scope>
</reference>
<accession>A0A381X8H4</accession>
<dbReference type="EMBL" id="UINC01014282">
    <property type="protein sequence ID" value="SVA61034.1"/>
    <property type="molecule type" value="Genomic_DNA"/>
</dbReference>
<evidence type="ECO:0000256" key="2">
    <source>
        <dbReference type="SAM" id="MobiDB-lite"/>
    </source>
</evidence>
<dbReference type="Gene3D" id="1.10.8.60">
    <property type="match status" value="1"/>
</dbReference>
<dbReference type="InterPro" id="IPR027417">
    <property type="entry name" value="P-loop_NTPase"/>
</dbReference>
<dbReference type="PANTHER" id="PTHR23389">
    <property type="entry name" value="CHROMOSOME TRANSMISSION FIDELITY FACTOR 18"/>
    <property type="match status" value="1"/>
</dbReference>
<keyword evidence="1" id="KW-0235">DNA replication</keyword>
<protein>
    <recommendedName>
        <fullName evidence="3">AAA+ ATPase domain-containing protein</fullName>
    </recommendedName>
</protein>
<name>A0A381X8H4_9ZZZZ</name>
<evidence type="ECO:0000259" key="3">
    <source>
        <dbReference type="SMART" id="SM00382"/>
    </source>
</evidence>
<dbReference type="CDD" id="cd00009">
    <property type="entry name" value="AAA"/>
    <property type="match status" value="1"/>
</dbReference>
<organism evidence="4">
    <name type="scientific">marine metagenome</name>
    <dbReference type="NCBI Taxonomy" id="408172"/>
    <lineage>
        <taxon>unclassified sequences</taxon>
        <taxon>metagenomes</taxon>
        <taxon>ecological metagenomes</taxon>
    </lineage>
</organism>
<dbReference type="Gene3D" id="3.40.50.300">
    <property type="entry name" value="P-loop containing nucleotide triphosphate hydrolases"/>
    <property type="match status" value="1"/>
</dbReference>
<feature type="region of interest" description="Disordered" evidence="2">
    <location>
        <begin position="476"/>
        <end position="506"/>
    </location>
</feature>
<gene>
    <name evidence="4" type="ORF">METZ01_LOCUS113888</name>
</gene>
<dbReference type="Pfam" id="PF00004">
    <property type="entry name" value="AAA"/>
    <property type="match status" value="1"/>
</dbReference>
<evidence type="ECO:0000313" key="4">
    <source>
        <dbReference type="EMBL" id="SVA61034.1"/>
    </source>
</evidence>
<dbReference type="GO" id="GO:0006260">
    <property type="term" value="P:DNA replication"/>
    <property type="evidence" value="ECO:0007669"/>
    <property type="project" value="UniProtKB-KW"/>
</dbReference>
<sequence length="506" mass="56090">VAEQRQPEDWTERYRPDSLRLMEGNETQLRKIRQWLDQWSGDRPPDKRGLLLSGPPGVGKTSLARAVSIERGWTMIELNASDERNAAAIRRAATQGSQHISLDQFSEGGVTSGKTVILLDEVDHLSGGFAKISDDRVDNAILPGDEGPVLKGDSGGKAELLNLLNLSQQPIIMTCNDPMRLWGRGRSWKRNRDRLLMKAELINFNRVGKLHLRRVAHRVLDAESRSMDPEALEALIDGNPGDLRALVRDLQSVCALKEGHIGITDVEDMASIAERDSQIDVFRALRDVYKSRSGKEAGRILMASDKNPDEMIAWFAWNNQTLFDSDALASISPAMCMADRSLATKFTNRAFRSWYWGSTLSAQAAVAQPPIDTGGDPFLAYPNFLRRGGESWRTGTVVGHLSDDLGTSKASIREDLWPNLLAVHDSTLGGDSDEFSVAKHLGLRGEDHLAMHGIPRNRREAKRILKAFEEDVENELPIEELPVAEDSGTDTGDEQTDGTQFSLDSF</sequence>
<feature type="non-terminal residue" evidence="4">
    <location>
        <position position="1"/>
    </location>
</feature>
<dbReference type="SMART" id="SM00382">
    <property type="entry name" value="AAA"/>
    <property type="match status" value="1"/>
</dbReference>
<dbReference type="GO" id="GO:0005524">
    <property type="term" value="F:ATP binding"/>
    <property type="evidence" value="ECO:0007669"/>
    <property type="project" value="InterPro"/>
</dbReference>
<dbReference type="GO" id="GO:0016887">
    <property type="term" value="F:ATP hydrolysis activity"/>
    <property type="evidence" value="ECO:0007669"/>
    <property type="project" value="InterPro"/>
</dbReference>